<accession>A0ABP1PN67</accession>
<dbReference type="Pfam" id="PF05743">
    <property type="entry name" value="UEV"/>
    <property type="match status" value="2"/>
</dbReference>
<dbReference type="EMBL" id="CAXLJM020000006">
    <property type="protein sequence ID" value="CAL8071787.1"/>
    <property type="molecule type" value="Genomic_DNA"/>
</dbReference>
<feature type="domain" description="UEV" evidence="2">
    <location>
        <begin position="161"/>
        <end position="328"/>
    </location>
</feature>
<comment type="caution">
    <text evidence="3">The sequence shown here is derived from an EMBL/GenBank/DDBJ whole genome shotgun (WGS) entry which is preliminary data.</text>
</comment>
<name>A0ABP1PN67_9HEXA</name>
<organism evidence="3 4">
    <name type="scientific">Orchesella dallaii</name>
    <dbReference type="NCBI Taxonomy" id="48710"/>
    <lineage>
        <taxon>Eukaryota</taxon>
        <taxon>Metazoa</taxon>
        <taxon>Ecdysozoa</taxon>
        <taxon>Arthropoda</taxon>
        <taxon>Hexapoda</taxon>
        <taxon>Collembola</taxon>
        <taxon>Entomobryomorpha</taxon>
        <taxon>Entomobryoidea</taxon>
        <taxon>Orchesellidae</taxon>
        <taxon>Orchesellinae</taxon>
        <taxon>Orchesella</taxon>
    </lineage>
</organism>
<evidence type="ECO:0000256" key="1">
    <source>
        <dbReference type="SAM" id="MobiDB-lite"/>
    </source>
</evidence>
<dbReference type="CDD" id="cd11685">
    <property type="entry name" value="UEV_TSG101-like"/>
    <property type="match status" value="2"/>
</dbReference>
<protein>
    <recommendedName>
        <fullName evidence="2">UEV domain-containing protein</fullName>
    </recommendedName>
</protein>
<evidence type="ECO:0000313" key="4">
    <source>
        <dbReference type="Proteomes" id="UP001642540"/>
    </source>
</evidence>
<keyword evidence="4" id="KW-1185">Reference proteome</keyword>
<dbReference type="InterPro" id="IPR052070">
    <property type="entry name" value="ESCRT-I_UEV_domain"/>
</dbReference>
<dbReference type="Proteomes" id="UP001642540">
    <property type="component" value="Unassembled WGS sequence"/>
</dbReference>
<proteinExistence type="predicted"/>
<dbReference type="PROSITE" id="PS51322">
    <property type="entry name" value="UEV"/>
    <property type="match status" value="2"/>
</dbReference>
<evidence type="ECO:0000259" key="2">
    <source>
        <dbReference type="PROSITE" id="PS51322"/>
    </source>
</evidence>
<dbReference type="PANTHER" id="PTHR23306">
    <property type="entry name" value="TUMOR SUSCEPTIBILITY GENE 101 PROTEIN-RELATED"/>
    <property type="match status" value="1"/>
</dbReference>
<dbReference type="PANTHER" id="PTHR23306:SF3">
    <property type="entry name" value="TUMOR SUPPRESSOR PROTEIN 101"/>
    <property type="match status" value="1"/>
</dbReference>
<reference evidence="3 4" key="1">
    <citation type="submission" date="2024-08" db="EMBL/GenBank/DDBJ databases">
        <authorList>
            <person name="Cucini C."/>
            <person name="Frati F."/>
        </authorList>
    </citation>
    <scope>NUCLEOTIDE SEQUENCE [LARGE SCALE GENOMIC DNA]</scope>
</reference>
<feature type="region of interest" description="Disordered" evidence="1">
    <location>
        <begin position="556"/>
        <end position="575"/>
    </location>
</feature>
<dbReference type="SUPFAM" id="SSF54495">
    <property type="entry name" value="UBC-like"/>
    <property type="match status" value="1"/>
</dbReference>
<gene>
    <name evidence="3" type="ORF">ODALV1_LOCUS1879</name>
</gene>
<dbReference type="Gene3D" id="3.10.110.10">
    <property type="entry name" value="Ubiquitin Conjugating Enzyme"/>
    <property type="match status" value="2"/>
</dbReference>
<evidence type="ECO:0000313" key="3">
    <source>
        <dbReference type="EMBL" id="CAL8071787.1"/>
    </source>
</evidence>
<feature type="domain" description="UEV" evidence="2">
    <location>
        <begin position="6"/>
        <end position="155"/>
    </location>
</feature>
<dbReference type="InterPro" id="IPR008883">
    <property type="entry name" value="UEV_N"/>
</dbReference>
<dbReference type="InterPro" id="IPR016135">
    <property type="entry name" value="UBQ-conjugating_enzyme/RWD"/>
</dbReference>
<sequence length="575" mass="63037">MTTATEQEVLEQALNQLNYQKVSQTASAILEVKEKYNNLKHEPNYFSFNNGIQKQLMTLTGTVPIRYKGTSHNIPMLVWVPTAFPADAPTVFVKPTEKMPIQKNESYYILPDGLVVLSSLFFPLRIFIGAGSTILEIINGLTAAFNKDPPVQFIDTVEGEKGLESPTQSSVQMPYDVPINKEDLVKTLISYQYTSVEQYADAILEVTSKFSLTPVLDDFVFNNGTQETLLTLTGTLPVRDEVIRNVPIVIWFPNSRNQPDRIKVFVKPSQEIKITCGDYDYNGHGEVRRGPCVPLMRQARLMPQTFLVNLITALIEMFCKCPPVHFKSLGKSGSKSDSLGVPGCSRSSTKQAYLKMMRAKTTERRKLAPATKLRKAITSGSNPVKKTMTSEPFVPATSGEKGTGFAKKAVVAIPAAAGGLPEDADSDSDSSGSFESVEDFIIEAGGVPEGVYYNSHSGLVETESISSVEHEVYEGAMNFTTEESLETGSGSESTSIEFTAMNVETNKLKVSSESNIVTDNVPVSQPKMRVEACASHGSETDNGKMVLRSGKKVAQQNFTVKSRHSKTNKTTMPPE</sequence>